<sequence length="197" mass="22248">MHGARGTPDEHPFSRSSRPASGTVLCRRLTPVATCKSSRQWRWFRCNGIKHARWCISFSASPFVVIHAHTSEIGDRERRNNQRKKDEWCCAASDAAAPLAGCSSSAAAAGDAGQDRSKRSGGAGRDIGEMGQDDVAAVEDGRRAMLRRRRRRQHRPRRQPQEQPRHQVRLLLHQRHRLPYHPAVSSYRLFFLFAGTT</sequence>
<accession>A0A8J8YLA6</accession>
<dbReference type="Proteomes" id="UP000007752">
    <property type="component" value="Chromosome 8"/>
</dbReference>
<reference evidence="2" key="1">
    <citation type="journal article" date="2005" name="PLoS Biol.">
        <title>The genomes of Oryza sativa: a history of duplications.</title>
        <authorList>
            <person name="Yu J."/>
            <person name="Wang J."/>
            <person name="Lin W."/>
            <person name="Li S."/>
            <person name="Li H."/>
            <person name="Zhou J."/>
            <person name="Ni P."/>
            <person name="Dong W."/>
            <person name="Hu S."/>
            <person name="Zeng C."/>
            <person name="Zhang J."/>
            <person name="Zhang Y."/>
            <person name="Li R."/>
            <person name="Xu Z."/>
            <person name="Li S."/>
            <person name="Li X."/>
            <person name="Zheng H."/>
            <person name="Cong L."/>
            <person name="Lin L."/>
            <person name="Yin J."/>
            <person name="Geng J."/>
            <person name="Li G."/>
            <person name="Shi J."/>
            <person name="Liu J."/>
            <person name="Lv H."/>
            <person name="Li J."/>
            <person name="Wang J."/>
            <person name="Deng Y."/>
            <person name="Ran L."/>
            <person name="Shi X."/>
            <person name="Wang X."/>
            <person name="Wu Q."/>
            <person name="Li C."/>
            <person name="Ren X."/>
            <person name="Wang J."/>
            <person name="Wang X."/>
            <person name="Li D."/>
            <person name="Liu D."/>
            <person name="Zhang X."/>
            <person name="Ji Z."/>
            <person name="Zhao W."/>
            <person name="Sun Y."/>
            <person name="Zhang Z."/>
            <person name="Bao J."/>
            <person name="Han Y."/>
            <person name="Dong L."/>
            <person name="Ji J."/>
            <person name="Chen P."/>
            <person name="Wu S."/>
            <person name="Liu J."/>
            <person name="Xiao Y."/>
            <person name="Bu D."/>
            <person name="Tan J."/>
            <person name="Yang L."/>
            <person name="Ye C."/>
            <person name="Zhang J."/>
            <person name="Xu J."/>
            <person name="Zhou Y."/>
            <person name="Yu Y."/>
            <person name="Zhang B."/>
            <person name="Zhuang S."/>
            <person name="Wei H."/>
            <person name="Liu B."/>
            <person name="Lei M."/>
            <person name="Yu H."/>
            <person name="Li Y."/>
            <person name="Xu H."/>
            <person name="Wei S."/>
            <person name="He X."/>
            <person name="Fang L."/>
            <person name="Zhang Z."/>
            <person name="Zhang Y."/>
            <person name="Huang X."/>
            <person name="Su Z."/>
            <person name="Tong W."/>
            <person name="Li J."/>
            <person name="Tong Z."/>
            <person name="Li S."/>
            <person name="Ye J."/>
            <person name="Wang L."/>
            <person name="Fang L."/>
            <person name="Lei T."/>
            <person name="Chen C."/>
            <person name="Chen H."/>
            <person name="Xu Z."/>
            <person name="Li H."/>
            <person name="Huang H."/>
            <person name="Zhang F."/>
            <person name="Xu H."/>
            <person name="Li N."/>
            <person name="Zhao C."/>
            <person name="Li S."/>
            <person name="Dong L."/>
            <person name="Huang Y."/>
            <person name="Li L."/>
            <person name="Xi Y."/>
            <person name="Qi Q."/>
            <person name="Li W."/>
            <person name="Zhang B."/>
            <person name="Hu W."/>
            <person name="Zhang Y."/>
            <person name="Tian X."/>
            <person name="Jiao Y."/>
            <person name="Liang X."/>
            <person name="Jin J."/>
            <person name="Gao L."/>
            <person name="Zheng W."/>
            <person name="Hao B."/>
            <person name="Liu S."/>
            <person name="Wang W."/>
            <person name="Yuan L."/>
            <person name="Cao M."/>
            <person name="McDermott J."/>
            <person name="Samudrala R."/>
            <person name="Wang J."/>
            <person name="Wong G.K."/>
            <person name="Yang H."/>
        </authorList>
    </citation>
    <scope>NUCLEOTIDE SEQUENCE [LARGE SCALE GENOMIC DNA]</scope>
</reference>
<proteinExistence type="predicted"/>
<reference evidence="2" key="2">
    <citation type="submission" date="2008-12" db="EMBL/GenBank/DDBJ databases">
        <title>Improved gene annotation of the rice (Oryza sativa) genomes.</title>
        <authorList>
            <person name="Wang J."/>
            <person name="Li R."/>
            <person name="Fan W."/>
            <person name="Huang Q."/>
            <person name="Zhang J."/>
            <person name="Zhou Y."/>
            <person name="Hu Y."/>
            <person name="Zi S."/>
            <person name="Li J."/>
            <person name="Ni P."/>
            <person name="Zheng H."/>
            <person name="Zhang Y."/>
            <person name="Zhao M."/>
            <person name="Hao Q."/>
            <person name="McDermott J."/>
            <person name="Samudrala R."/>
            <person name="Kristiansen K."/>
            <person name="Wong G.K.-S."/>
        </authorList>
    </citation>
    <scope>NUCLEOTIDE SEQUENCE</scope>
</reference>
<feature type="region of interest" description="Disordered" evidence="1">
    <location>
        <begin position="105"/>
        <end position="139"/>
    </location>
</feature>
<evidence type="ECO:0000313" key="2">
    <source>
        <dbReference type="EMBL" id="EEE68211.1"/>
    </source>
</evidence>
<evidence type="ECO:0000256" key="1">
    <source>
        <dbReference type="SAM" id="MobiDB-lite"/>
    </source>
</evidence>
<protein>
    <submittedName>
        <fullName evidence="2">Uncharacterized protein</fullName>
    </submittedName>
</protein>
<dbReference type="EMBL" id="CM000145">
    <property type="protein sequence ID" value="EEE68211.1"/>
    <property type="molecule type" value="Genomic_DNA"/>
</dbReference>
<dbReference type="AlphaFoldDB" id="A0A8J8YLA6"/>
<name>A0A8J8YLA6_ORYSJ</name>
<gene>
    <name evidence="2" type="ORF">OsJ_26380</name>
</gene>
<feature type="region of interest" description="Disordered" evidence="1">
    <location>
        <begin position="1"/>
        <end position="20"/>
    </location>
</feature>
<organism evidence="2">
    <name type="scientific">Oryza sativa subsp. japonica</name>
    <name type="common">Rice</name>
    <dbReference type="NCBI Taxonomy" id="39947"/>
    <lineage>
        <taxon>Eukaryota</taxon>
        <taxon>Viridiplantae</taxon>
        <taxon>Streptophyta</taxon>
        <taxon>Embryophyta</taxon>
        <taxon>Tracheophyta</taxon>
        <taxon>Spermatophyta</taxon>
        <taxon>Magnoliopsida</taxon>
        <taxon>Liliopsida</taxon>
        <taxon>Poales</taxon>
        <taxon>Poaceae</taxon>
        <taxon>BOP clade</taxon>
        <taxon>Oryzoideae</taxon>
        <taxon>Oryzeae</taxon>
        <taxon>Oryzinae</taxon>
        <taxon>Oryza</taxon>
        <taxon>Oryza sativa</taxon>
    </lineage>
</organism>